<dbReference type="HOGENOM" id="CLU_2463750_0_0_4"/>
<organism evidence="1 2">
    <name type="scientific">Comamonas testosteroni TK102</name>
    <dbReference type="NCBI Taxonomy" id="1392005"/>
    <lineage>
        <taxon>Bacteria</taxon>
        <taxon>Pseudomonadati</taxon>
        <taxon>Pseudomonadota</taxon>
        <taxon>Betaproteobacteria</taxon>
        <taxon>Burkholderiales</taxon>
        <taxon>Comamonadaceae</taxon>
        <taxon>Comamonas</taxon>
    </lineage>
</organism>
<gene>
    <name evidence="1" type="ORF">O987_20275</name>
</gene>
<dbReference type="AlphaFoldDB" id="A0A076PMS3"/>
<proteinExistence type="predicted"/>
<dbReference type="KEGG" id="ctes:O987_20275"/>
<dbReference type="Proteomes" id="UP000028782">
    <property type="component" value="Chromosome"/>
</dbReference>
<dbReference type="EMBL" id="CP006704">
    <property type="protein sequence ID" value="AIJ48149.1"/>
    <property type="molecule type" value="Genomic_DNA"/>
</dbReference>
<name>A0A076PMS3_COMTE</name>
<evidence type="ECO:0000313" key="1">
    <source>
        <dbReference type="EMBL" id="AIJ48149.1"/>
    </source>
</evidence>
<protein>
    <submittedName>
        <fullName evidence="1">Uncharacterized protein</fullName>
    </submittedName>
</protein>
<dbReference type="RefSeq" id="WP_043374204.1">
    <property type="nucleotide sequence ID" value="NZ_CP006704.1"/>
</dbReference>
<sequence>MKKINVKPFAADKASAVDSDACPASVPKAQVASLEAQLIGHGLSRHVPAMQGGFDVITNYGSWHVDGELAAQMAEVMRLHLMKQLETV</sequence>
<evidence type="ECO:0000313" key="2">
    <source>
        <dbReference type="Proteomes" id="UP000028782"/>
    </source>
</evidence>
<accession>A0A076PMS3</accession>
<reference evidence="1 2" key="1">
    <citation type="journal article" date="2014" name="Genome Announc.">
        <title>Complete Genome Sequence of Polychlorinated Biphenyl Degrader Comamonas testosteroni TK102 (NBRC 109938).</title>
        <authorList>
            <person name="Fukuda K."/>
            <person name="Hosoyama A."/>
            <person name="Tsuchikane K."/>
            <person name="Ohji S."/>
            <person name="Yamazoe A."/>
            <person name="Fujita N."/>
            <person name="Shintani M."/>
            <person name="Kimbara K."/>
        </authorList>
    </citation>
    <scope>NUCLEOTIDE SEQUENCE [LARGE SCALE GENOMIC DNA]</scope>
    <source>
        <strain evidence="1">TK102</strain>
    </source>
</reference>